<keyword evidence="1" id="KW-1133">Transmembrane helix</keyword>
<evidence type="ECO:0000256" key="1">
    <source>
        <dbReference type="SAM" id="Phobius"/>
    </source>
</evidence>
<evidence type="ECO:0000313" key="3">
    <source>
        <dbReference type="Proteomes" id="UP000238413"/>
    </source>
</evidence>
<protein>
    <recommendedName>
        <fullName evidence="4">Integral membrane protein</fullName>
    </recommendedName>
</protein>
<name>A0ABM6SKV3_9ACTN</name>
<keyword evidence="1" id="KW-0812">Transmembrane</keyword>
<dbReference type="InterPro" id="IPR039708">
    <property type="entry name" value="MT1774/Rv1733c-like"/>
</dbReference>
<organism evidence="2 3">
    <name type="scientific">Streptomyces dengpaensis</name>
    <dbReference type="NCBI Taxonomy" id="2049881"/>
    <lineage>
        <taxon>Bacteria</taxon>
        <taxon>Bacillati</taxon>
        <taxon>Actinomycetota</taxon>
        <taxon>Actinomycetes</taxon>
        <taxon>Kitasatosporales</taxon>
        <taxon>Streptomycetaceae</taxon>
        <taxon>Streptomyces</taxon>
    </lineage>
</organism>
<dbReference type="RefSeq" id="WP_099506729.1">
    <property type="nucleotide sequence ID" value="NZ_CP026652.1"/>
</dbReference>
<keyword evidence="3" id="KW-1185">Reference proteome</keyword>
<feature type="transmembrane region" description="Helical" evidence="1">
    <location>
        <begin position="28"/>
        <end position="53"/>
    </location>
</feature>
<reference evidence="2 3" key="1">
    <citation type="submission" date="2018-02" db="EMBL/GenBank/DDBJ databases">
        <title>Complete genome sequence of Streptomyces dengpaensis, the producer of angucyclines.</title>
        <authorList>
            <person name="Yumei L."/>
        </authorList>
    </citation>
    <scope>NUCLEOTIDE SEQUENCE [LARGE SCALE GENOMIC DNA]</scope>
    <source>
        <strain evidence="2 3">XZHG99</strain>
    </source>
</reference>
<gene>
    <name evidence="2" type="ORF">C4B68_02440</name>
</gene>
<keyword evidence="1" id="KW-0472">Membrane</keyword>
<evidence type="ECO:0000313" key="2">
    <source>
        <dbReference type="EMBL" id="AVH54846.1"/>
    </source>
</evidence>
<accession>A0ABM6SKV3</accession>
<dbReference type="PANTHER" id="PTHR42305:SF1">
    <property type="entry name" value="MEMBRANE PROTEIN RV1733C-RELATED"/>
    <property type="match status" value="1"/>
</dbReference>
<dbReference type="Proteomes" id="UP000238413">
    <property type="component" value="Chromosome"/>
</dbReference>
<dbReference type="PANTHER" id="PTHR42305">
    <property type="entry name" value="MEMBRANE PROTEIN RV1733C-RELATED"/>
    <property type="match status" value="1"/>
</dbReference>
<dbReference type="EMBL" id="CP026652">
    <property type="protein sequence ID" value="AVH54846.1"/>
    <property type="molecule type" value="Genomic_DNA"/>
</dbReference>
<proteinExistence type="predicted"/>
<evidence type="ECO:0008006" key="4">
    <source>
        <dbReference type="Google" id="ProtNLM"/>
    </source>
</evidence>
<sequence>MTGSRCARVRLWRWRRNPLKRRSDVIEAWVVLAGWVIVLIGGLIAGLVAVAAVERSAERQRTERREVPAVLVEDAADRPPAGATTDHRVWAAVRWTEADGSTRTDEARVPPRTRAGSSVTVWTDQNGRITAAPLTEGEARLHAVSGGVLAAASTGGLVWGAVRAARSGLERRRLAEWAAEWERIDTRWRWRTG</sequence>